<comment type="caution">
    <text evidence="4">The sequence shown here is derived from an EMBL/GenBank/DDBJ whole genome shotgun (WGS) entry which is preliminary data.</text>
</comment>
<keyword evidence="1" id="KW-1133">Transmembrane helix</keyword>
<protein>
    <submittedName>
        <fullName evidence="4">Uncharacterized protein</fullName>
    </submittedName>
</protein>
<evidence type="ECO:0000313" key="5">
    <source>
        <dbReference type="Proteomes" id="UP000231019"/>
    </source>
</evidence>
<dbReference type="Pfam" id="PF23357">
    <property type="entry name" value="DUF7088"/>
    <property type="match status" value="1"/>
</dbReference>
<evidence type="ECO:0000256" key="1">
    <source>
        <dbReference type="SAM" id="Phobius"/>
    </source>
</evidence>
<gene>
    <name evidence="4" type="ORF">COW36_23895</name>
</gene>
<feature type="transmembrane region" description="Helical" evidence="1">
    <location>
        <begin position="45"/>
        <end position="63"/>
    </location>
</feature>
<dbReference type="InterPro" id="IPR055396">
    <property type="entry name" value="DUF7088"/>
</dbReference>
<organism evidence="4 5">
    <name type="scientific">bacterium (Candidatus Blackallbacteria) CG17_big_fil_post_rev_8_21_14_2_50_48_46</name>
    <dbReference type="NCBI Taxonomy" id="2014261"/>
    <lineage>
        <taxon>Bacteria</taxon>
        <taxon>Candidatus Blackallbacteria</taxon>
    </lineage>
</organism>
<feature type="transmembrane region" description="Helical" evidence="1">
    <location>
        <begin position="12"/>
        <end position="33"/>
    </location>
</feature>
<sequence length="530" mass="58996">MPQNTVSSKFSLIRLSLVMGFLGLLSLGTGLGLERLPDYQSLAEILRVAGLVLLGMAITALTIERRQQLYGFSQTRQARFGANAIILSLSFVGVVILLNYLGYRHPQRWDLTQNKSFTLSEQTTKILKNLKSKLKITAFYTVSNSMRQEMVNLLETYREQAGEQLEFVFIDPERQPALAMRYGNILNGSIVLEQGATRKTIQGTQEQDLTNAILAITRETKPVLRFLQGHGELNPEDYDVRQGLSVIKQVLDSEHYQSEKFYLQDHAYQVPKDTAVLVIAGPEKPLAAEERKAVQEYLNQNGRVLLTLRPRVQSGLESLLAQYGVVIGNNLVIDTGRNIQNDVSAPAITEYAFHPVTKEMRGAITFFPLVRTVELKKPPAGVTGTELFKSSAQSWAETNLKENNVIKKEPGEASGPLSLAVALSIEKQPAATDKSQPTAQKKNEARLVVLGNTTFASNGFSRLVGNSDLFLNSLAWLAEQDDLIAIRPKDKASQQLELTNGQNQLVFYLSVVGMPLLMLLFGFGVWWKRR</sequence>
<evidence type="ECO:0000313" key="4">
    <source>
        <dbReference type="EMBL" id="PIW13717.1"/>
    </source>
</evidence>
<evidence type="ECO:0000259" key="3">
    <source>
        <dbReference type="Pfam" id="PF23357"/>
    </source>
</evidence>
<dbReference type="InterPro" id="IPR019196">
    <property type="entry name" value="ABC_transp_unknown"/>
</dbReference>
<proteinExistence type="predicted"/>
<evidence type="ECO:0000259" key="2">
    <source>
        <dbReference type="Pfam" id="PF09822"/>
    </source>
</evidence>
<feature type="domain" description="DUF7088" evidence="3">
    <location>
        <begin position="113"/>
        <end position="202"/>
    </location>
</feature>
<reference evidence="4 5" key="1">
    <citation type="submission" date="2017-09" db="EMBL/GenBank/DDBJ databases">
        <title>Depth-based differentiation of microbial function through sediment-hosted aquifers and enrichment of novel symbionts in the deep terrestrial subsurface.</title>
        <authorList>
            <person name="Probst A.J."/>
            <person name="Ladd B."/>
            <person name="Jarett J.K."/>
            <person name="Geller-Mcgrath D.E."/>
            <person name="Sieber C.M."/>
            <person name="Emerson J.B."/>
            <person name="Anantharaman K."/>
            <person name="Thomas B.C."/>
            <person name="Malmstrom R."/>
            <person name="Stieglmeier M."/>
            <person name="Klingl A."/>
            <person name="Woyke T."/>
            <person name="Ryan C.M."/>
            <person name="Banfield J.F."/>
        </authorList>
    </citation>
    <scope>NUCLEOTIDE SEQUENCE [LARGE SCALE GENOMIC DNA]</scope>
    <source>
        <strain evidence="4">CG17_big_fil_post_rev_8_21_14_2_50_48_46</strain>
    </source>
</reference>
<dbReference type="Pfam" id="PF09822">
    <property type="entry name" value="ABC_transp_aux"/>
    <property type="match status" value="1"/>
</dbReference>
<accession>A0A2M7FWU1</accession>
<feature type="domain" description="ABC-type uncharacterised transport system" evidence="2">
    <location>
        <begin position="221"/>
        <end position="472"/>
    </location>
</feature>
<dbReference type="EMBL" id="PFFQ01000066">
    <property type="protein sequence ID" value="PIW13717.1"/>
    <property type="molecule type" value="Genomic_DNA"/>
</dbReference>
<feature type="transmembrane region" description="Helical" evidence="1">
    <location>
        <begin position="505"/>
        <end position="527"/>
    </location>
</feature>
<feature type="transmembrane region" description="Helical" evidence="1">
    <location>
        <begin position="84"/>
        <end position="103"/>
    </location>
</feature>
<keyword evidence="1" id="KW-0472">Membrane</keyword>
<dbReference type="Proteomes" id="UP000231019">
    <property type="component" value="Unassembled WGS sequence"/>
</dbReference>
<name>A0A2M7FWU1_9BACT</name>
<dbReference type="AlphaFoldDB" id="A0A2M7FWU1"/>
<keyword evidence="1" id="KW-0812">Transmembrane</keyword>